<accession>A0A9N9MN35</accession>
<dbReference type="AlphaFoldDB" id="A0A9N9MN35"/>
<dbReference type="SUPFAM" id="SSF52058">
    <property type="entry name" value="L domain-like"/>
    <property type="match status" value="1"/>
</dbReference>
<keyword evidence="7" id="KW-1185">Reference proteome</keyword>
<dbReference type="SMART" id="SM00365">
    <property type="entry name" value="LRR_SD22"/>
    <property type="match status" value="8"/>
</dbReference>
<dbReference type="Pfam" id="PF13855">
    <property type="entry name" value="LRR_8"/>
    <property type="match status" value="3"/>
</dbReference>
<evidence type="ECO:0000256" key="4">
    <source>
        <dbReference type="SAM" id="Phobius"/>
    </source>
</evidence>
<feature type="transmembrane region" description="Helical" evidence="4">
    <location>
        <begin position="452"/>
        <end position="476"/>
    </location>
</feature>
<sequence>MAKTTSLWISRLFLLLLPLSQVNSDYSRVTSYDLMKCSYGERGSLTATCVNATPSFFKTTLYKFDHLDETLRCLNCTLDIIESNTFDLSGNQIKELDLQDSLITTLRPKAFMGLIFLKSLNISSNKIRSIFPGTFSGTKKIEILDISKNQISILSESGFAELTSLTNLTLRENQIQVMDIRAFDGLKALKNLDLSFNSISALNNSLENLTALEVLNLRHNDIRQLSGNEFFGLTKLYVLDLSENKLVSQFSIAMQPGNQLRTLSLAYNQIRILGFFATHLEALEQLDLKHNNISIISGRNPFESMLNLHSLDLSYNKLTEIETGKFSGLPQLRRLNCSYNKINNVLVTGVFSLQNLHTLDLSHNLISDLDYTALISRVPSLAYLRLEDNVLPCDLEKDMEKTFEEDNFKYVLFDNVVGSKKCVDKPVTKSTFKHIQDAYVESRADTVSGADVTIFILISILIVAVAVLFYLQYLFYKGIVVTGPKRVASTVQLIANDNDAKDEEFDIRGA</sequence>
<dbReference type="EMBL" id="OU892279">
    <property type="protein sequence ID" value="CAG9766492.1"/>
    <property type="molecule type" value="Genomic_DNA"/>
</dbReference>
<dbReference type="InterPro" id="IPR003591">
    <property type="entry name" value="Leu-rich_rpt_typical-subtyp"/>
</dbReference>
<dbReference type="InterPro" id="IPR001611">
    <property type="entry name" value="Leu-rich_rpt"/>
</dbReference>
<proteinExistence type="predicted"/>
<keyword evidence="2 5" id="KW-0732">Signal</keyword>
<keyword evidence="4" id="KW-0472">Membrane</keyword>
<dbReference type="Gene3D" id="3.80.10.10">
    <property type="entry name" value="Ribonuclease Inhibitor"/>
    <property type="match status" value="4"/>
</dbReference>
<dbReference type="Pfam" id="PF13516">
    <property type="entry name" value="LRR_6"/>
    <property type="match status" value="1"/>
</dbReference>
<evidence type="ECO:0000256" key="3">
    <source>
        <dbReference type="ARBA" id="ARBA00022737"/>
    </source>
</evidence>
<keyword evidence="4" id="KW-0812">Transmembrane</keyword>
<keyword evidence="4" id="KW-1133">Transmembrane helix</keyword>
<dbReference type="SMART" id="SM00369">
    <property type="entry name" value="LRR_TYP"/>
    <property type="match status" value="7"/>
</dbReference>
<evidence type="ECO:0000313" key="7">
    <source>
        <dbReference type="Proteomes" id="UP001152799"/>
    </source>
</evidence>
<dbReference type="InterPro" id="IPR050328">
    <property type="entry name" value="Dev_Immune_Receptor"/>
</dbReference>
<reference evidence="6" key="1">
    <citation type="submission" date="2022-01" db="EMBL/GenBank/DDBJ databases">
        <authorList>
            <person name="King R."/>
        </authorList>
    </citation>
    <scope>NUCLEOTIDE SEQUENCE</scope>
</reference>
<keyword evidence="3" id="KW-0677">Repeat</keyword>
<evidence type="ECO:0000256" key="1">
    <source>
        <dbReference type="ARBA" id="ARBA00022614"/>
    </source>
</evidence>
<gene>
    <name evidence="6" type="ORF">CEUTPL_LOCUS7074</name>
</gene>
<dbReference type="OrthoDB" id="676979at2759"/>
<protein>
    <submittedName>
        <fullName evidence="6">Uncharacterized protein</fullName>
    </submittedName>
</protein>
<dbReference type="Proteomes" id="UP001152799">
    <property type="component" value="Chromosome 3"/>
</dbReference>
<evidence type="ECO:0000256" key="5">
    <source>
        <dbReference type="SAM" id="SignalP"/>
    </source>
</evidence>
<dbReference type="PANTHER" id="PTHR24373:SF275">
    <property type="entry name" value="TIR DOMAIN-CONTAINING PROTEIN"/>
    <property type="match status" value="1"/>
</dbReference>
<keyword evidence="1" id="KW-0433">Leucine-rich repeat</keyword>
<name>A0A9N9MN35_9CUCU</name>
<feature type="chain" id="PRO_5040181554" evidence="5">
    <location>
        <begin position="25"/>
        <end position="510"/>
    </location>
</feature>
<dbReference type="PANTHER" id="PTHR24373">
    <property type="entry name" value="SLIT RELATED LEUCINE-RICH REPEAT NEURONAL PROTEIN"/>
    <property type="match status" value="1"/>
</dbReference>
<organism evidence="6 7">
    <name type="scientific">Ceutorhynchus assimilis</name>
    <name type="common">cabbage seed weevil</name>
    <dbReference type="NCBI Taxonomy" id="467358"/>
    <lineage>
        <taxon>Eukaryota</taxon>
        <taxon>Metazoa</taxon>
        <taxon>Ecdysozoa</taxon>
        <taxon>Arthropoda</taxon>
        <taxon>Hexapoda</taxon>
        <taxon>Insecta</taxon>
        <taxon>Pterygota</taxon>
        <taxon>Neoptera</taxon>
        <taxon>Endopterygota</taxon>
        <taxon>Coleoptera</taxon>
        <taxon>Polyphaga</taxon>
        <taxon>Cucujiformia</taxon>
        <taxon>Curculionidae</taxon>
        <taxon>Ceutorhynchinae</taxon>
        <taxon>Ceutorhynchus</taxon>
    </lineage>
</organism>
<feature type="signal peptide" evidence="5">
    <location>
        <begin position="1"/>
        <end position="24"/>
    </location>
</feature>
<dbReference type="PRINTS" id="PR00019">
    <property type="entry name" value="LEURICHRPT"/>
</dbReference>
<evidence type="ECO:0000256" key="2">
    <source>
        <dbReference type="ARBA" id="ARBA00022729"/>
    </source>
</evidence>
<evidence type="ECO:0000313" key="6">
    <source>
        <dbReference type="EMBL" id="CAG9766492.1"/>
    </source>
</evidence>
<dbReference type="InterPro" id="IPR032675">
    <property type="entry name" value="LRR_dom_sf"/>
</dbReference>